<dbReference type="SUPFAM" id="SSF52540">
    <property type="entry name" value="P-loop containing nucleoside triphosphate hydrolases"/>
    <property type="match status" value="1"/>
</dbReference>
<dbReference type="GO" id="GO:0005886">
    <property type="term" value="C:plasma membrane"/>
    <property type="evidence" value="ECO:0007669"/>
    <property type="project" value="UniProtKB-ARBA"/>
</dbReference>
<organism evidence="10 11">
    <name type="scientific">Spirosoma arboris</name>
    <dbReference type="NCBI Taxonomy" id="2682092"/>
    <lineage>
        <taxon>Bacteria</taxon>
        <taxon>Pseudomonadati</taxon>
        <taxon>Bacteroidota</taxon>
        <taxon>Cytophagia</taxon>
        <taxon>Cytophagales</taxon>
        <taxon>Cytophagaceae</taxon>
        <taxon>Spirosoma</taxon>
    </lineage>
</organism>
<keyword evidence="11" id="KW-1185">Reference proteome</keyword>
<dbReference type="GO" id="GO:0042802">
    <property type="term" value="F:identical protein binding"/>
    <property type="evidence" value="ECO:0007669"/>
    <property type="project" value="UniProtKB-ARBA"/>
</dbReference>
<dbReference type="PANTHER" id="PTHR32309:SF13">
    <property type="entry name" value="FERRIC ENTEROBACTIN TRANSPORT PROTEIN FEPE"/>
    <property type="match status" value="1"/>
</dbReference>
<dbReference type="InterPro" id="IPR050445">
    <property type="entry name" value="Bact_polysacc_biosynth/exp"/>
</dbReference>
<proteinExistence type="inferred from homology"/>
<comment type="catalytic activity">
    <reaction evidence="7">
        <text>L-tyrosyl-[protein] + ATP = O-phospho-L-tyrosyl-[protein] + ADP + H(+)</text>
        <dbReference type="Rhea" id="RHEA:10596"/>
        <dbReference type="Rhea" id="RHEA-COMP:10136"/>
        <dbReference type="Rhea" id="RHEA-COMP:20101"/>
        <dbReference type="ChEBI" id="CHEBI:15378"/>
        <dbReference type="ChEBI" id="CHEBI:30616"/>
        <dbReference type="ChEBI" id="CHEBI:46858"/>
        <dbReference type="ChEBI" id="CHEBI:61978"/>
        <dbReference type="ChEBI" id="CHEBI:456216"/>
    </reaction>
</comment>
<feature type="transmembrane region" description="Helical" evidence="8">
    <location>
        <begin position="488"/>
        <end position="508"/>
    </location>
</feature>
<reference evidence="10 11" key="1">
    <citation type="submission" date="2019-12" db="EMBL/GenBank/DDBJ databases">
        <title>Spirosoma sp. HMF4905 genome sequencing and assembly.</title>
        <authorList>
            <person name="Kang H."/>
            <person name="Cha I."/>
            <person name="Kim H."/>
            <person name="Joh K."/>
        </authorList>
    </citation>
    <scope>NUCLEOTIDE SEQUENCE [LARGE SCALE GENOMIC DNA]</scope>
    <source>
        <strain evidence="10 11">HMF4905</strain>
    </source>
</reference>
<keyword evidence="8" id="KW-0472">Membrane</keyword>
<evidence type="ECO:0000256" key="1">
    <source>
        <dbReference type="ARBA" id="ARBA00008883"/>
    </source>
</evidence>
<dbReference type="PANTHER" id="PTHR32309">
    <property type="entry name" value="TYROSINE-PROTEIN KINASE"/>
    <property type="match status" value="1"/>
</dbReference>
<dbReference type="EC" id="2.7.10.2" evidence="10"/>
<evidence type="ECO:0000256" key="6">
    <source>
        <dbReference type="ARBA" id="ARBA00023137"/>
    </source>
</evidence>
<dbReference type="InterPro" id="IPR027417">
    <property type="entry name" value="P-loop_NTPase"/>
</dbReference>
<dbReference type="InterPro" id="IPR005702">
    <property type="entry name" value="Wzc-like_C"/>
</dbReference>
<keyword evidence="4 10" id="KW-0418">Kinase</keyword>
<evidence type="ECO:0000256" key="4">
    <source>
        <dbReference type="ARBA" id="ARBA00022777"/>
    </source>
</evidence>
<keyword evidence="8" id="KW-0812">Transmembrane</keyword>
<evidence type="ECO:0000256" key="3">
    <source>
        <dbReference type="ARBA" id="ARBA00022741"/>
    </source>
</evidence>
<evidence type="ECO:0000256" key="7">
    <source>
        <dbReference type="ARBA" id="ARBA00053015"/>
    </source>
</evidence>
<dbReference type="NCBIfam" id="TIGR01007">
    <property type="entry name" value="eps_fam"/>
    <property type="match status" value="1"/>
</dbReference>
<evidence type="ECO:0000256" key="2">
    <source>
        <dbReference type="ARBA" id="ARBA00022679"/>
    </source>
</evidence>
<sequence>MSTSSNYSYVPYQVMDADSTFRTTLLRYVRHWYWFLIALGLMLMAAYFYLQFKQPIYLSQSSLLIKDEKKGLDSDNILKDLEIFAPKKIVENEIEVFKSHTLMNQVVKELGLDVTYFHNTQYGRREVFQQSPLRLIIEQPTSALYQDKPFTVEFINANTIKVADKLYLLNTSVQTPMGRLRFFPRQTVSASTEPLFIQVAPRSQTANAYLRVLKAEPTSKASTVIMLSIETGVPDKGEAILNRLIDLYTKASVLDKNRVASNTLNFIDDRLQLVSGELQTVEKGVENYKSSEGITDLGVQAKGFLESAQQNDTELSQVNIQLQALNDIQKYVYSQPEHRSGTPATLGLSDPTLLGLFEMFTKLEAQQDQLMRTTSEQNPLLQTVNSQLRTTKSNISENIESMREILSGTRQQFMANNRKIEGVIRTIPAKERILLNITRQQAIKNDLYTYLLRKREETAVSYASAISDSRVIDAALTDAKPIKPNQSLLYLLFGLAGLALPAIFLGVYDLVNNRVMHRSDVEEGTHVPILGEIVKKKQSEALVVANRSNSVIAEQIRMLRTNLNYLRSSQESSQVLLFTSSIEGEGKSFISLNLGASLALVGMRTVILEMDLRKPRLRQSLNMPDGPGLSDYLSGEIALAQIVTPIPDKTNYFIITSGALPPNPSEILTGARLQQLILDLKKHFDYVLIDAPPIGLVTDAQLIAKHADATLYIVRHDVTPKNCLKMLESLYREKRFNKLNVILNAVQNDASSYYSYGGYKSEAYQTKEVLKKKTFLSRFNLT</sequence>
<evidence type="ECO:0000313" key="11">
    <source>
        <dbReference type="Proteomes" id="UP000436006"/>
    </source>
</evidence>
<feature type="transmembrane region" description="Helical" evidence="8">
    <location>
        <begin position="32"/>
        <end position="50"/>
    </location>
</feature>
<evidence type="ECO:0000256" key="8">
    <source>
        <dbReference type="SAM" id="Phobius"/>
    </source>
</evidence>
<dbReference type="GO" id="GO:0005524">
    <property type="term" value="F:ATP binding"/>
    <property type="evidence" value="ECO:0007669"/>
    <property type="project" value="UniProtKB-KW"/>
</dbReference>
<evidence type="ECO:0000259" key="9">
    <source>
        <dbReference type="Pfam" id="PF13807"/>
    </source>
</evidence>
<keyword evidence="6" id="KW-0829">Tyrosine-protein kinase</keyword>
<dbReference type="AlphaFoldDB" id="A0A7K1SJ09"/>
<gene>
    <name evidence="10" type="ORF">GO755_26955</name>
</gene>
<dbReference type="Gene3D" id="3.40.50.300">
    <property type="entry name" value="P-loop containing nucleotide triphosphate hydrolases"/>
    <property type="match status" value="1"/>
</dbReference>
<dbReference type="InterPro" id="IPR032807">
    <property type="entry name" value="GNVR"/>
</dbReference>
<dbReference type="GO" id="GO:0004715">
    <property type="term" value="F:non-membrane spanning protein tyrosine kinase activity"/>
    <property type="evidence" value="ECO:0007669"/>
    <property type="project" value="UniProtKB-EC"/>
</dbReference>
<accession>A0A7K1SJ09</accession>
<dbReference type="EMBL" id="WPIN01000012">
    <property type="protein sequence ID" value="MVM33708.1"/>
    <property type="molecule type" value="Genomic_DNA"/>
</dbReference>
<comment type="caution">
    <text evidence="10">The sequence shown here is derived from an EMBL/GenBank/DDBJ whole genome shotgun (WGS) entry which is preliminary data.</text>
</comment>
<comment type="similarity">
    <text evidence="1">Belongs to the etk/wzc family.</text>
</comment>
<dbReference type="Proteomes" id="UP000436006">
    <property type="component" value="Unassembled WGS sequence"/>
</dbReference>
<keyword evidence="3" id="KW-0547">Nucleotide-binding</keyword>
<dbReference type="RefSeq" id="WP_157588420.1">
    <property type="nucleotide sequence ID" value="NZ_WPIN01000012.1"/>
</dbReference>
<keyword evidence="8" id="KW-1133">Transmembrane helix</keyword>
<dbReference type="CDD" id="cd05387">
    <property type="entry name" value="BY-kinase"/>
    <property type="match status" value="1"/>
</dbReference>
<dbReference type="FunFam" id="3.40.50.300:FF:000527">
    <property type="entry name" value="Tyrosine-protein kinase etk"/>
    <property type="match status" value="1"/>
</dbReference>
<dbReference type="Pfam" id="PF13807">
    <property type="entry name" value="GNVR"/>
    <property type="match status" value="1"/>
</dbReference>
<evidence type="ECO:0000256" key="5">
    <source>
        <dbReference type="ARBA" id="ARBA00022840"/>
    </source>
</evidence>
<name>A0A7K1SJ09_9BACT</name>
<evidence type="ECO:0000313" key="10">
    <source>
        <dbReference type="EMBL" id="MVM33708.1"/>
    </source>
</evidence>
<feature type="domain" description="Tyrosine-protein kinase G-rich" evidence="9">
    <location>
        <begin position="432"/>
        <end position="501"/>
    </location>
</feature>
<keyword evidence="5" id="KW-0067">ATP-binding</keyword>
<protein>
    <submittedName>
        <fullName evidence="10">Polysaccharide biosynthesis tyrosine autokinase</fullName>
        <ecNumber evidence="10">2.7.10.2</ecNumber>
    </submittedName>
</protein>
<keyword evidence="2 10" id="KW-0808">Transferase</keyword>
<feature type="transmembrane region" description="Helical" evidence="8">
    <location>
        <begin position="589"/>
        <end position="608"/>
    </location>
</feature>